<dbReference type="AlphaFoldDB" id="A0A9N7YNB8"/>
<keyword evidence="4" id="KW-1185">Reference proteome</keyword>
<feature type="chain" id="PRO_5040269665" evidence="2">
    <location>
        <begin position="24"/>
        <end position="189"/>
    </location>
</feature>
<protein>
    <submittedName>
        <fullName evidence="3">Uncharacterized protein</fullName>
    </submittedName>
</protein>
<gene>
    <name evidence="3" type="ORF">PLEPLA_LOCUS18471</name>
</gene>
<sequence length="189" mass="21222">MYVVHSAALKATILLLMIYKLETVNTSKFIKEADLLTALRPIQARKVLAAWKLRCQTPEASSSSDATSPGPPASLQPLSPRSSPSTSSNSCQSPDIDWVDTFMIPWDKFPEELMQSLEREKRPSPRMRREMIRIVVWRSTQRELHLECEALEGCHKHRSLPEVHTSIHTVSTTIHQCFSSAVTDALLAG</sequence>
<comment type="caution">
    <text evidence="3">The sequence shown here is derived from an EMBL/GenBank/DDBJ whole genome shotgun (WGS) entry which is preliminary data.</text>
</comment>
<dbReference type="PANTHER" id="PTHR31025:SF30">
    <property type="entry name" value="SI:DKEY-15H8.17"/>
    <property type="match status" value="1"/>
</dbReference>
<proteinExistence type="predicted"/>
<keyword evidence="2" id="KW-0732">Signal</keyword>
<dbReference type="EMBL" id="CADEAL010001235">
    <property type="protein sequence ID" value="CAB1430489.1"/>
    <property type="molecule type" value="Genomic_DNA"/>
</dbReference>
<evidence type="ECO:0000313" key="4">
    <source>
        <dbReference type="Proteomes" id="UP001153269"/>
    </source>
</evidence>
<feature type="region of interest" description="Disordered" evidence="1">
    <location>
        <begin position="59"/>
        <end position="94"/>
    </location>
</feature>
<evidence type="ECO:0000256" key="1">
    <source>
        <dbReference type="SAM" id="MobiDB-lite"/>
    </source>
</evidence>
<reference evidence="3" key="1">
    <citation type="submission" date="2020-03" db="EMBL/GenBank/DDBJ databases">
        <authorList>
            <person name="Weist P."/>
        </authorList>
    </citation>
    <scope>NUCLEOTIDE SEQUENCE</scope>
</reference>
<dbReference type="PANTHER" id="PTHR31025">
    <property type="entry name" value="SI:CH211-196P9.1-RELATED"/>
    <property type="match status" value="1"/>
</dbReference>
<feature type="signal peptide" evidence="2">
    <location>
        <begin position="1"/>
        <end position="23"/>
    </location>
</feature>
<feature type="compositionally biased region" description="Low complexity" evidence="1">
    <location>
        <begin position="75"/>
        <end position="94"/>
    </location>
</feature>
<dbReference type="Proteomes" id="UP001153269">
    <property type="component" value="Unassembled WGS sequence"/>
</dbReference>
<accession>A0A9N7YNB8</accession>
<name>A0A9N7YNB8_PLEPL</name>
<evidence type="ECO:0000256" key="2">
    <source>
        <dbReference type="SAM" id="SignalP"/>
    </source>
</evidence>
<evidence type="ECO:0000313" key="3">
    <source>
        <dbReference type="EMBL" id="CAB1430489.1"/>
    </source>
</evidence>
<organism evidence="3 4">
    <name type="scientific">Pleuronectes platessa</name>
    <name type="common">European plaice</name>
    <dbReference type="NCBI Taxonomy" id="8262"/>
    <lineage>
        <taxon>Eukaryota</taxon>
        <taxon>Metazoa</taxon>
        <taxon>Chordata</taxon>
        <taxon>Craniata</taxon>
        <taxon>Vertebrata</taxon>
        <taxon>Euteleostomi</taxon>
        <taxon>Actinopterygii</taxon>
        <taxon>Neopterygii</taxon>
        <taxon>Teleostei</taxon>
        <taxon>Neoteleostei</taxon>
        <taxon>Acanthomorphata</taxon>
        <taxon>Carangaria</taxon>
        <taxon>Pleuronectiformes</taxon>
        <taxon>Pleuronectoidei</taxon>
        <taxon>Pleuronectidae</taxon>
        <taxon>Pleuronectes</taxon>
    </lineage>
</organism>